<feature type="region of interest" description="Disordered" evidence="2">
    <location>
        <begin position="47"/>
        <end position="77"/>
    </location>
</feature>
<organism evidence="3 4">
    <name type="scientific">Rhizobium etli bv. mimosae str. IE4771</name>
    <dbReference type="NCBI Taxonomy" id="1432050"/>
    <lineage>
        <taxon>Bacteria</taxon>
        <taxon>Pseudomonadati</taxon>
        <taxon>Pseudomonadota</taxon>
        <taxon>Alphaproteobacteria</taxon>
        <taxon>Hyphomicrobiales</taxon>
        <taxon>Rhizobiaceae</taxon>
        <taxon>Rhizobium/Agrobacterium group</taxon>
        <taxon>Rhizobium</taxon>
    </lineage>
</organism>
<evidence type="ECO:0000313" key="3">
    <source>
        <dbReference type="EMBL" id="AIC29702.1"/>
    </source>
</evidence>
<evidence type="ECO:0000256" key="2">
    <source>
        <dbReference type="SAM" id="MobiDB-lite"/>
    </source>
</evidence>
<dbReference type="EMBL" id="CP006987">
    <property type="protein sequence ID" value="AIC29702.1"/>
    <property type="molecule type" value="Genomic_DNA"/>
</dbReference>
<gene>
    <name evidence="3" type="ORF">IE4771_PA00196</name>
</gene>
<dbReference type="Proteomes" id="UP000027180">
    <property type="component" value="Plasmid pRetIE4771a"/>
</dbReference>
<feature type="coiled-coil region" evidence="1">
    <location>
        <begin position="82"/>
        <end position="121"/>
    </location>
</feature>
<proteinExistence type="predicted"/>
<name>A0A060I758_RHIET</name>
<dbReference type="KEGG" id="rei:IE4771_PA00196"/>
<accession>A0A060I758</accession>
<reference evidence="3 4" key="1">
    <citation type="submission" date="2013-12" db="EMBL/GenBank/DDBJ databases">
        <title>Complete genome sequence of Rhizobium etli bv. mimosae IE4771.</title>
        <authorList>
            <person name="Bustos P."/>
            <person name="Santamaria R.I."/>
            <person name="Lozano L."/>
            <person name="Ormeno-Orrillo E."/>
            <person name="Rogel M.A."/>
            <person name="Romero D."/>
            <person name="Cevallos M.A."/>
            <person name="Martinez-Romero E."/>
            <person name="Gonzalez V."/>
        </authorList>
    </citation>
    <scope>NUCLEOTIDE SEQUENCE [LARGE SCALE GENOMIC DNA]</scope>
    <source>
        <strain evidence="3 4">IE4771</strain>
        <plasmid evidence="4">Plasmid pRetIE4771a</plasmid>
    </source>
</reference>
<dbReference type="AlphaFoldDB" id="A0A060I758"/>
<protein>
    <submittedName>
        <fullName evidence="3">Uncharacterized protein</fullName>
    </submittedName>
</protein>
<keyword evidence="3" id="KW-0614">Plasmid</keyword>
<evidence type="ECO:0000313" key="4">
    <source>
        <dbReference type="Proteomes" id="UP000027180"/>
    </source>
</evidence>
<evidence type="ECO:0000256" key="1">
    <source>
        <dbReference type="SAM" id="Coils"/>
    </source>
</evidence>
<geneLocation type="plasmid" evidence="3 4">
    <name>pRetIE4771a</name>
</geneLocation>
<sequence>MQYGTGICLLSGGYRAGKKCLPQGRAVPPILPSLRCALHFNKIGSPTRRLRRSLPRSLTPSSLPAPPSRLSRTQGDETMTIEQHIEELRAELRNACDAVERRQVEAELQLAQADLAVALAEQDGVIEAEPPF</sequence>
<keyword evidence="1" id="KW-0175">Coiled coil</keyword>
<dbReference type="HOGENOM" id="CLU_157966_0_0_5"/>
<feature type="compositionally biased region" description="Low complexity" evidence="2">
    <location>
        <begin position="55"/>
        <end position="73"/>
    </location>
</feature>